<feature type="region of interest" description="Disordered" evidence="1">
    <location>
        <begin position="47"/>
        <end position="190"/>
    </location>
</feature>
<comment type="caution">
    <text evidence="2">The sequence shown here is derived from an EMBL/GenBank/DDBJ whole genome shotgun (WGS) entry which is preliminary data.</text>
</comment>
<keyword evidence="3" id="KW-1185">Reference proteome</keyword>
<dbReference type="EMBL" id="BPQB01000010">
    <property type="protein sequence ID" value="GJE88558.1"/>
    <property type="molecule type" value="Genomic_DNA"/>
</dbReference>
<dbReference type="AlphaFoldDB" id="A0A9P3LBX6"/>
<protein>
    <recommendedName>
        <fullName evidence="4">Transposase family Tnp2 protein</fullName>
    </recommendedName>
</protein>
<reference evidence="2 3" key="1">
    <citation type="submission" date="2021-08" db="EMBL/GenBank/DDBJ databases">
        <title>Draft Genome Sequence of Phanerochaete sordida strain YK-624.</title>
        <authorList>
            <person name="Mori T."/>
            <person name="Dohra H."/>
            <person name="Suzuki T."/>
            <person name="Kawagishi H."/>
            <person name="Hirai H."/>
        </authorList>
    </citation>
    <scope>NUCLEOTIDE SEQUENCE [LARGE SCALE GENOMIC DNA]</scope>
    <source>
        <strain evidence="2 3">YK-624</strain>
    </source>
</reference>
<evidence type="ECO:0008006" key="4">
    <source>
        <dbReference type="Google" id="ProtNLM"/>
    </source>
</evidence>
<sequence>MSTREHIYTCDCKRYCDGKLGKVSRSVYYDHAKHRGTDSLASAVTVEDGRTTAKSTRKSKKNTGNAQKHGHRVGATITGSGASPAFEPDNGAQNAANMGSGDEPHAAEASTSAQVLSPAVQQPDENRSPSRHPSAGPDSLPPSPHPPQNNEDLSGGQSHGNGFEFDDGASRASSPEIGEETGSVETEDLGLPETVTLADLQTSLDFIKALQSATLENDHIDEAVRERLRNAPQQLPPLDAATRHALELYLEHQAEGPYTASQRSGTTYVTSVLQDLGLDLPDELKPMTYHQAKRCAEDLSGVSAIHEDMCVNTCIAFTGPFRDLDKCPECGEDRFELRFTSTNSRTRTRVARRNFLTLPVGPQIQALYRTAEGAEAMRYRRDATAKLLSQLRSRSGDDPLSTVPGAFDDFIHGSEYLDAVDRGNIKDTDTVLLMSLDGAQLYQNKVSDCWIYLWVVLDHSPDVRYKKKHVLVGGIIPGPNKPKNVDSFLFPGLHHVSALMREGMSIWDASADTTYLSYPFLAFVTADGPGMTYLNGEVGHQGAAGCRLYCPQRGRLKVNGTTYYPASKKPHDYETPGSDFPDVNIRAPPAANKHPQEAASERYWDNLQYLLKSSNPTQYKTRRRETGLAKPSIFYGLPSDRLFPLPGCFPADIMHLVALNIPELLLKLWRGTLDCGEGDDKATWDWICLIGETWKDHGHAVESARTFLPGFFDRPPRDPAQKLSSGYKAVEYLTYLFGMGPALLHGILPDRFWTNYCKLVRGVRLLYQRHITIAEVQAAFRLLVEFIEEFEDLYYDRKKERLHFIRQSIHALLHMAPETIRLGPYIIFAQWVMERLIGELGGDLKQPLNPWGNIAACAYRRAQTSALLAMYPYLHVRDDKNSDEKEKKTPRGAVEFPDDFTLLRPAEDQPHEISPAELAAIRAFWSCHVPDHALDAQWLERPLLRKWGRILLPGGLIARCVWKEERMKTIRMARNVKIRIPASNHVGFAEVQYYFRKRDSAYAMVKMYGTRDEAMFQKSYETIWLCQRLEELSVINVSSILSVVAMVPWLQENGKLGSYDGPVFVVEKIGLDVLPLNGVLEDFFDDVDEDL</sequence>
<proteinExistence type="predicted"/>
<name>A0A9P3LBX6_9APHY</name>
<gene>
    <name evidence="2" type="ORF">PsYK624_046410</name>
</gene>
<dbReference type="PANTHER" id="PTHR46579">
    <property type="entry name" value="F5/8 TYPE C DOMAIN-CONTAINING PROTEIN-RELATED"/>
    <property type="match status" value="1"/>
</dbReference>
<dbReference type="OrthoDB" id="2669721at2759"/>
<dbReference type="PANTHER" id="PTHR46579:SF1">
    <property type="entry name" value="F5_8 TYPE C DOMAIN-CONTAINING PROTEIN"/>
    <property type="match status" value="1"/>
</dbReference>
<dbReference type="Pfam" id="PF02992">
    <property type="entry name" value="Transposase_21"/>
    <property type="match status" value="1"/>
</dbReference>
<evidence type="ECO:0000256" key="1">
    <source>
        <dbReference type="SAM" id="MobiDB-lite"/>
    </source>
</evidence>
<dbReference type="Proteomes" id="UP000703269">
    <property type="component" value="Unassembled WGS sequence"/>
</dbReference>
<evidence type="ECO:0000313" key="2">
    <source>
        <dbReference type="EMBL" id="GJE88558.1"/>
    </source>
</evidence>
<dbReference type="InterPro" id="IPR004242">
    <property type="entry name" value="Transposase_21"/>
</dbReference>
<evidence type="ECO:0000313" key="3">
    <source>
        <dbReference type="Proteomes" id="UP000703269"/>
    </source>
</evidence>
<organism evidence="2 3">
    <name type="scientific">Phanerochaete sordida</name>
    <dbReference type="NCBI Taxonomy" id="48140"/>
    <lineage>
        <taxon>Eukaryota</taxon>
        <taxon>Fungi</taxon>
        <taxon>Dikarya</taxon>
        <taxon>Basidiomycota</taxon>
        <taxon>Agaricomycotina</taxon>
        <taxon>Agaricomycetes</taxon>
        <taxon>Polyporales</taxon>
        <taxon>Phanerochaetaceae</taxon>
        <taxon>Phanerochaete</taxon>
    </lineage>
</organism>
<accession>A0A9P3LBX6</accession>